<dbReference type="RefSeq" id="XP_041408091.1">
    <property type="nucleotide sequence ID" value="XM_041552157.1"/>
</dbReference>
<dbReference type="GeneID" id="64859319"/>
<dbReference type="Proteomes" id="UP000644660">
    <property type="component" value="Unassembled WGS sequence"/>
</dbReference>
<proteinExistence type="predicted"/>
<evidence type="ECO:0000313" key="2">
    <source>
        <dbReference type="Proteomes" id="UP000644660"/>
    </source>
</evidence>
<sequence length="263" mass="30785">MKRRDFVKSPVVNRSSDQQEAKSITELRLSISKRKEYHLPDISLTQLSKFILKKKLKKPLESQNVNISKVINSFALKKKNLRRSQITSKSSSLTSIVKRINKHNRYHEPKIVKWAPLNDILTNSKIKDTNTELKYSFTSYNDYIKKPPIDETSKLYQGSILSTLHESLWQFNSKLKLLEVHDKCKYDTLVGIQIIKPLSSNEIMIITSHGNFSFILHNSRNDQHIPKLEIIQQYKLAIYSKTTIKLNDNLIWCLQWKFIQLNT</sequence>
<name>A0A8H2ZJ72_9SACH</name>
<organism evidence="1 2">
    <name type="scientific">Maudiozyma barnettii</name>
    <dbReference type="NCBI Taxonomy" id="61262"/>
    <lineage>
        <taxon>Eukaryota</taxon>
        <taxon>Fungi</taxon>
        <taxon>Dikarya</taxon>
        <taxon>Ascomycota</taxon>
        <taxon>Saccharomycotina</taxon>
        <taxon>Saccharomycetes</taxon>
        <taxon>Saccharomycetales</taxon>
        <taxon>Saccharomycetaceae</taxon>
        <taxon>Maudiozyma</taxon>
    </lineage>
</organism>
<dbReference type="OrthoDB" id="4070542at2759"/>
<evidence type="ECO:0000313" key="1">
    <source>
        <dbReference type="EMBL" id="CAB4256247.1"/>
    </source>
</evidence>
<dbReference type="AlphaFoldDB" id="A0A8H2ZJ72"/>
<dbReference type="EMBL" id="CAEFZW010000009">
    <property type="protein sequence ID" value="CAB4256247.1"/>
    <property type="molecule type" value="Genomic_DNA"/>
</dbReference>
<reference evidence="1 2" key="1">
    <citation type="submission" date="2020-05" db="EMBL/GenBank/DDBJ databases">
        <authorList>
            <person name="Casaregola S."/>
            <person name="Devillers H."/>
            <person name="Grondin C."/>
        </authorList>
    </citation>
    <scope>NUCLEOTIDE SEQUENCE [LARGE SCALE GENOMIC DNA]</scope>
    <source>
        <strain evidence="1 2">CLIB 1767</strain>
    </source>
</reference>
<accession>A0A8H2ZJ72</accession>
<comment type="caution">
    <text evidence="1">The sequence shown here is derived from an EMBL/GenBank/DDBJ whole genome shotgun (WGS) entry which is preliminary data.</text>
</comment>
<gene>
    <name evidence="1" type="ORF">KABA2_09S00352</name>
</gene>
<keyword evidence="2" id="KW-1185">Reference proteome</keyword>
<protein>
    <submittedName>
        <fullName evidence="1">Uncharacterized protein</fullName>
    </submittedName>
</protein>